<dbReference type="NCBIfam" id="TIGR03026">
    <property type="entry name" value="NDP-sugDHase"/>
    <property type="match status" value="1"/>
</dbReference>
<dbReference type="InterPro" id="IPR014026">
    <property type="entry name" value="UDP-Glc/GDP-Man_DH_dimer"/>
</dbReference>
<comment type="pathway">
    <text evidence="1">Nucleotide-sugar biosynthesis; UDP-alpha-D-glucuronate biosynthesis; UDP-alpha-D-glucuronate from UDP-alpha-D-glucose: step 1/1.</text>
</comment>
<gene>
    <name evidence="11" type="ORF">A2945_00440</name>
</gene>
<evidence type="ECO:0000256" key="9">
    <source>
        <dbReference type="PIRSR" id="PIRSR500134-3"/>
    </source>
</evidence>
<evidence type="ECO:0000259" key="10">
    <source>
        <dbReference type="SMART" id="SM00984"/>
    </source>
</evidence>
<comment type="catalytic activity">
    <reaction evidence="6 7">
        <text>UDP-alpha-D-glucose + 2 NAD(+) + H2O = UDP-alpha-D-glucuronate + 2 NADH + 3 H(+)</text>
        <dbReference type="Rhea" id="RHEA:23596"/>
        <dbReference type="ChEBI" id="CHEBI:15377"/>
        <dbReference type="ChEBI" id="CHEBI:15378"/>
        <dbReference type="ChEBI" id="CHEBI:57540"/>
        <dbReference type="ChEBI" id="CHEBI:57945"/>
        <dbReference type="ChEBI" id="CHEBI:58052"/>
        <dbReference type="ChEBI" id="CHEBI:58885"/>
        <dbReference type="EC" id="1.1.1.22"/>
    </reaction>
</comment>
<dbReference type="PANTHER" id="PTHR43750:SF3">
    <property type="entry name" value="UDP-GLUCOSE 6-DEHYDROGENASE TUAD"/>
    <property type="match status" value="1"/>
</dbReference>
<dbReference type="InterPro" id="IPR001732">
    <property type="entry name" value="UDP-Glc/GDP-Man_DH_N"/>
</dbReference>
<dbReference type="Gene3D" id="1.20.5.100">
    <property type="entry name" value="Cytochrome c1, transmembrane anchor, C-terminal"/>
    <property type="match status" value="1"/>
</dbReference>
<comment type="similarity">
    <text evidence="2 7">Belongs to the UDP-glucose/GDP-mannose dehydrogenase family.</text>
</comment>
<keyword evidence="5 7" id="KW-0520">NAD</keyword>
<feature type="binding site" evidence="8">
    <location>
        <position position="334"/>
    </location>
    <ligand>
        <name>substrate</name>
    </ligand>
</feature>
<feature type="binding site" evidence="9">
    <location>
        <position position="88"/>
    </location>
    <ligand>
        <name>NAD(+)</name>
        <dbReference type="ChEBI" id="CHEBI:57540"/>
    </ligand>
</feature>
<evidence type="ECO:0000256" key="3">
    <source>
        <dbReference type="ARBA" id="ARBA00012954"/>
    </source>
</evidence>
<feature type="domain" description="UDP-glucose/GDP-mannose dehydrogenase C-terminal" evidence="10">
    <location>
        <begin position="327"/>
        <end position="428"/>
    </location>
</feature>
<dbReference type="Pfam" id="PF03721">
    <property type="entry name" value="UDPG_MGDP_dh_N"/>
    <property type="match status" value="1"/>
</dbReference>
<dbReference type="InterPro" id="IPR036220">
    <property type="entry name" value="UDP-Glc/GDP-Man_DH_C_sf"/>
</dbReference>
<dbReference type="SUPFAM" id="SSF51735">
    <property type="entry name" value="NAD(P)-binding Rossmann-fold domains"/>
    <property type="match status" value="1"/>
</dbReference>
<evidence type="ECO:0000313" key="11">
    <source>
        <dbReference type="EMBL" id="OGZ00146.1"/>
    </source>
</evidence>
<dbReference type="InterPro" id="IPR008927">
    <property type="entry name" value="6-PGluconate_DH-like_C_sf"/>
</dbReference>
<protein>
    <recommendedName>
        <fullName evidence="3 7">UDP-glucose 6-dehydrogenase</fullName>
        <ecNumber evidence="3 7">1.1.1.22</ecNumber>
    </recommendedName>
</protein>
<dbReference type="GO" id="GO:0000271">
    <property type="term" value="P:polysaccharide biosynthetic process"/>
    <property type="evidence" value="ECO:0007669"/>
    <property type="project" value="InterPro"/>
</dbReference>
<dbReference type="SMART" id="SM00984">
    <property type="entry name" value="UDPG_MGDP_dh_C"/>
    <property type="match status" value="1"/>
</dbReference>
<evidence type="ECO:0000313" key="12">
    <source>
        <dbReference type="Proteomes" id="UP000178880"/>
    </source>
</evidence>
<dbReference type="InterPro" id="IPR028357">
    <property type="entry name" value="UDPglc_DH_bac"/>
</dbReference>
<dbReference type="PIRSF" id="PIRSF000124">
    <property type="entry name" value="UDPglc_GDPman_dh"/>
    <property type="match status" value="1"/>
</dbReference>
<evidence type="ECO:0000256" key="4">
    <source>
        <dbReference type="ARBA" id="ARBA00023002"/>
    </source>
</evidence>
<dbReference type="EC" id="1.1.1.22" evidence="3 7"/>
<dbReference type="PIRSF" id="PIRSF500134">
    <property type="entry name" value="UDPglc_DH_bac"/>
    <property type="match status" value="1"/>
</dbReference>
<dbReference type="SUPFAM" id="SSF52413">
    <property type="entry name" value="UDP-glucose/GDP-mannose dehydrogenase C-terminal domain"/>
    <property type="match status" value="1"/>
</dbReference>
<dbReference type="InterPro" id="IPR014027">
    <property type="entry name" value="UDP-Glc/GDP-Man_DH_C"/>
</dbReference>
<dbReference type="Pfam" id="PF00984">
    <property type="entry name" value="UDPG_MGDP_dh"/>
    <property type="match status" value="1"/>
</dbReference>
<dbReference type="GO" id="GO:0051287">
    <property type="term" value="F:NAD binding"/>
    <property type="evidence" value="ECO:0007669"/>
    <property type="project" value="InterPro"/>
</dbReference>
<dbReference type="PANTHER" id="PTHR43750">
    <property type="entry name" value="UDP-GLUCOSE 6-DEHYDROGENASE TUAD"/>
    <property type="match status" value="1"/>
</dbReference>
<dbReference type="AlphaFoldDB" id="A0A1G2CFJ5"/>
<feature type="binding site" evidence="9">
    <location>
        <position position="341"/>
    </location>
    <ligand>
        <name>NAD(+)</name>
        <dbReference type="ChEBI" id="CHEBI:57540"/>
    </ligand>
</feature>
<evidence type="ECO:0000256" key="6">
    <source>
        <dbReference type="ARBA" id="ARBA00047473"/>
    </source>
</evidence>
<dbReference type="InterPro" id="IPR036291">
    <property type="entry name" value="NAD(P)-bd_dom_sf"/>
</dbReference>
<name>A0A1G2CFJ5_9BACT</name>
<accession>A0A1G2CFJ5</accession>
<evidence type="ECO:0000256" key="1">
    <source>
        <dbReference type="ARBA" id="ARBA00004701"/>
    </source>
</evidence>
<dbReference type="Pfam" id="PF03720">
    <property type="entry name" value="UDPG_MGDP_dh_C"/>
    <property type="match status" value="1"/>
</dbReference>
<dbReference type="Proteomes" id="UP000178880">
    <property type="component" value="Unassembled WGS sequence"/>
</dbReference>
<dbReference type="GO" id="GO:0006065">
    <property type="term" value="P:UDP-glucuronate biosynthetic process"/>
    <property type="evidence" value="ECO:0007669"/>
    <property type="project" value="UniProtKB-UniPathway"/>
</dbReference>
<keyword evidence="4 7" id="KW-0560">Oxidoreductase</keyword>
<dbReference type="UniPathway" id="UPA00038">
    <property type="reaction ID" value="UER00491"/>
</dbReference>
<feature type="binding site" evidence="9">
    <location>
        <position position="33"/>
    </location>
    <ligand>
        <name>NAD(+)</name>
        <dbReference type="ChEBI" id="CHEBI:57540"/>
    </ligand>
</feature>
<comment type="caution">
    <text evidence="11">The sequence shown here is derived from an EMBL/GenBank/DDBJ whole genome shotgun (WGS) entry which is preliminary data.</text>
</comment>
<reference evidence="11 12" key="1">
    <citation type="journal article" date="2016" name="Nat. Commun.">
        <title>Thousands of microbial genomes shed light on interconnected biogeochemical processes in an aquifer system.</title>
        <authorList>
            <person name="Anantharaman K."/>
            <person name="Brown C.T."/>
            <person name="Hug L.A."/>
            <person name="Sharon I."/>
            <person name="Castelle C.J."/>
            <person name="Probst A.J."/>
            <person name="Thomas B.C."/>
            <person name="Singh A."/>
            <person name="Wilkins M.J."/>
            <person name="Karaoz U."/>
            <person name="Brodie E.L."/>
            <person name="Williams K.H."/>
            <person name="Hubbard S.S."/>
            <person name="Banfield J.F."/>
        </authorList>
    </citation>
    <scope>NUCLEOTIDE SEQUENCE [LARGE SCALE GENOMIC DNA]</scope>
</reference>
<dbReference type="InterPro" id="IPR017476">
    <property type="entry name" value="UDP-Glc/GDP-Man"/>
</dbReference>
<dbReference type="GO" id="GO:0003979">
    <property type="term" value="F:UDP-glucose 6-dehydrogenase activity"/>
    <property type="evidence" value="ECO:0007669"/>
    <property type="project" value="UniProtKB-EC"/>
</dbReference>
<evidence type="ECO:0000256" key="2">
    <source>
        <dbReference type="ARBA" id="ARBA00006601"/>
    </source>
</evidence>
<organism evidence="11 12">
    <name type="scientific">Candidatus Liptonbacteria bacterium RIFCSPLOWO2_01_FULL_52_25</name>
    <dbReference type="NCBI Taxonomy" id="1798650"/>
    <lineage>
        <taxon>Bacteria</taxon>
        <taxon>Candidatus Liptoniibacteriota</taxon>
    </lineage>
</organism>
<evidence type="ECO:0000256" key="5">
    <source>
        <dbReference type="ARBA" id="ARBA00023027"/>
    </source>
</evidence>
<evidence type="ECO:0000256" key="8">
    <source>
        <dbReference type="PIRSR" id="PIRSR500134-2"/>
    </source>
</evidence>
<dbReference type="Gene3D" id="3.40.50.720">
    <property type="entry name" value="NAD(P)-binding Rossmann-like Domain"/>
    <property type="match status" value="2"/>
</dbReference>
<feature type="binding site" evidence="8">
    <location>
        <begin position="251"/>
        <end position="255"/>
    </location>
    <ligand>
        <name>substrate</name>
    </ligand>
</feature>
<dbReference type="STRING" id="1798650.A2945_00440"/>
<proteinExistence type="inferred from homology"/>
<evidence type="ECO:0000256" key="7">
    <source>
        <dbReference type="PIRNR" id="PIRNR000124"/>
    </source>
</evidence>
<dbReference type="EMBL" id="MHLA01000007">
    <property type="protein sequence ID" value="OGZ00146.1"/>
    <property type="molecule type" value="Genomic_DNA"/>
</dbReference>
<dbReference type="SUPFAM" id="SSF48179">
    <property type="entry name" value="6-phosphogluconate dehydrogenase C-terminal domain-like"/>
    <property type="match status" value="1"/>
</dbReference>
<feature type="binding site" evidence="8">
    <location>
        <position position="205"/>
    </location>
    <ligand>
        <name>substrate</name>
    </ligand>
</feature>
<sequence>MASHKIGVIGLWHCGEIYSAGLAELGHEVSGIDENVKVIANLTKGTPPLPEPGLAELLAKHIASGKLKYTTDFSTIKNCDVVWCAFDTPVNDADEADLAPISEALLKAVPHFMDGVLVVVSSQVPVGTAARAKAKIAELRPGLKFGYVYTPENLRLGEAVKCFMEPGRVVLGTDSHSTAKKMEEIFAPLKVPFVRMSVASAEMAKHALNAYLATSVSFINDIADLCEKTGADVLDVAKALRSDSRIGQKAFLDAGLGFSGGTLGRDLKALESAAKKANISVPVITSVYEKNLKRKDIVATRVKELVGLPASQARAMRAGDLKGVKIAILGLTYKPGTKTLRRSRALEIAGDLSRAGAVVSLHDPAASESEIPKILNASFSRDPYVAASGAKVIVIATPWPQFKELDFVKLGKAAPGAILFDTANLLHDKADAVRFAGLKYVGVGR</sequence>